<feature type="compositionally biased region" description="Low complexity" evidence="1">
    <location>
        <begin position="74"/>
        <end position="84"/>
    </location>
</feature>
<feature type="region of interest" description="Disordered" evidence="1">
    <location>
        <begin position="360"/>
        <end position="381"/>
    </location>
</feature>
<protein>
    <submittedName>
        <fullName evidence="2">Uncharacterized protein</fullName>
    </submittedName>
</protein>
<dbReference type="Proteomes" id="UP000094819">
    <property type="component" value="Unassembled WGS sequence"/>
</dbReference>
<evidence type="ECO:0000313" key="3">
    <source>
        <dbReference type="Proteomes" id="UP000094819"/>
    </source>
</evidence>
<feature type="region of interest" description="Disordered" evidence="1">
    <location>
        <begin position="129"/>
        <end position="193"/>
    </location>
</feature>
<evidence type="ECO:0000256" key="1">
    <source>
        <dbReference type="SAM" id="MobiDB-lite"/>
    </source>
</evidence>
<feature type="region of interest" description="Disordered" evidence="1">
    <location>
        <begin position="74"/>
        <end position="100"/>
    </location>
</feature>
<feature type="compositionally biased region" description="Low complexity" evidence="1">
    <location>
        <begin position="365"/>
        <end position="381"/>
    </location>
</feature>
<keyword evidence="3" id="KW-1185">Reference proteome</keyword>
<feature type="compositionally biased region" description="Low complexity" evidence="1">
    <location>
        <begin position="147"/>
        <end position="177"/>
    </location>
</feature>
<gene>
    <name evidence="2" type="ORF">L198_04948</name>
</gene>
<accession>A0A1E3J1U7</accession>
<proteinExistence type="predicted"/>
<dbReference type="RefSeq" id="XP_019031081.1">
    <property type="nucleotide sequence ID" value="XM_019177049.1"/>
</dbReference>
<dbReference type="OrthoDB" id="10377619at2759"/>
<comment type="caution">
    <text evidence="2">The sequence shown here is derived from an EMBL/GenBank/DDBJ whole genome shotgun (WGS) entry which is preliminary data.</text>
</comment>
<feature type="compositionally biased region" description="Pro residues" evidence="1">
    <location>
        <begin position="85"/>
        <end position="96"/>
    </location>
</feature>
<organism evidence="2 3">
    <name type="scientific">Cryptococcus wingfieldii CBS 7118</name>
    <dbReference type="NCBI Taxonomy" id="1295528"/>
    <lineage>
        <taxon>Eukaryota</taxon>
        <taxon>Fungi</taxon>
        <taxon>Dikarya</taxon>
        <taxon>Basidiomycota</taxon>
        <taxon>Agaricomycotina</taxon>
        <taxon>Tremellomycetes</taxon>
        <taxon>Tremellales</taxon>
        <taxon>Cryptococcaceae</taxon>
        <taxon>Cryptococcus</taxon>
    </lineage>
</organism>
<dbReference type="GeneID" id="30194161"/>
<dbReference type="AlphaFoldDB" id="A0A1E3J1U7"/>
<evidence type="ECO:0000313" key="2">
    <source>
        <dbReference type="EMBL" id="ODN94802.1"/>
    </source>
</evidence>
<reference evidence="2 3" key="1">
    <citation type="submission" date="2016-06" db="EMBL/GenBank/DDBJ databases">
        <title>Evolution of pathogenesis and genome organization in the Tremellales.</title>
        <authorList>
            <person name="Cuomo C."/>
            <person name="Litvintseva A."/>
            <person name="Heitman J."/>
            <person name="Chen Y."/>
            <person name="Sun S."/>
            <person name="Springer D."/>
            <person name="Dromer F."/>
            <person name="Young S."/>
            <person name="Zeng Q."/>
            <person name="Chapman S."/>
            <person name="Gujja S."/>
            <person name="Saif S."/>
            <person name="Birren B."/>
        </authorList>
    </citation>
    <scope>NUCLEOTIDE SEQUENCE [LARGE SCALE GENOMIC DNA]</scope>
    <source>
        <strain evidence="2 3">CBS 7118</strain>
    </source>
</reference>
<dbReference type="EMBL" id="AWGH01000014">
    <property type="protein sequence ID" value="ODN94802.1"/>
    <property type="molecule type" value="Genomic_DNA"/>
</dbReference>
<sequence length="443" mass="48200">MPARPPDSFLRFYLGTRTNEELRTVLNDAGCGPTDQNDKAGLVSLIMDNPYVPLPESWDVDFAGIVADIRRTEAPATTTETPATTPSPYPPPPPPLTSLDHSMAQLQQMMRDLTTKVDQQREYIDQQLREPLPTMATSSVPEPVPEPVSGSSTFGSSLPPAVHVSPPSAVPSSAPPALTNRSPSTPLRGAVPSPKVDARSEWAYIPPSVFDSVVDGSFEIRDLWKLDPTRRLEIDKMGKAVTSDRALNGLAELLQSTSAFAEQSRSATKYRSMDDIILPWSVFCRIRDVAQPGSGHYLSAHVTQLYLASFALRKNFHAVLRYHLDVCQKRLSLGDAVVWDDWCSLDNVVLNTSLVQSFASSSSTSGVPRLPSVSSPSASRPRSFCRNWNQGTKCRFDPCSWPHICSSCLAPGHRGPACPSALRAAGGPAKDIAFYSFSFACSP</sequence>
<name>A0A1E3J1U7_9TREE</name>